<keyword evidence="4" id="KW-1185">Reference proteome</keyword>
<dbReference type="Gene3D" id="2.100.10.30">
    <property type="entry name" value="Jacalin-like lectin domain"/>
    <property type="match status" value="1"/>
</dbReference>
<dbReference type="Proteomes" id="UP001362999">
    <property type="component" value="Unassembled WGS sequence"/>
</dbReference>
<feature type="signal peptide" evidence="1">
    <location>
        <begin position="1"/>
        <end position="19"/>
    </location>
</feature>
<dbReference type="AlphaFoldDB" id="A0AAV9Z0Z9"/>
<proteinExistence type="predicted"/>
<reference evidence="3 4" key="1">
    <citation type="journal article" date="2024" name="J Genomics">
        <title>Draft genome sequencing and assembly of Favolaschia claudopus CIRM-BRFM 2984 isolated from oak limbs.</title>
        <authorList>
            <person name="Navarro D."/>
            <person name="Drula E."/>
            <person name="Chaduli D."/>
            <person name="Cazenave R."/>
            <person name="Ahrendt S."/>
            <person name="Wang J."/>
            <person name="Lipzen A."/>
            <person name="Daum C."/>
            <person name="Barry K."/>
            <person name="Grigoriev I.V."/>
            <person name="Favel A."/>
            <person name="Rosso M.N."/>
            <person name="Martin F."/>
        </authorList>
    </citation>
    <scope>NUCLEOTIDE SEQUENCE [LARGE SCALE GENOMIC DNA]</scope>
    <source>
        <strain evidence="3 4">CIRM-BRFM 2984</strain>
    </source>
</reference>
<dbReference type="PROSITE" id="PS51257">
    <property type="entry name" value="PROKAR_LIPOPROTEIN"/>
    <property type="match status" value="1"/>
</dbReference>
<evidence type="ECO:0000313" key="4">
    <source>
        <dbReference type="Proteomes" id="UP001362999"/>
    </source>
</evidence>
<keyword evidence="1" id="KW-0732">Signal</keyword>
<protein>
    <recommendedName>
        <fullName evidence="2">Jacalin-type lectin domain-containing protein</fullName>
    </recommendedName>
</protein>
<dbReference type="InterPro" id="IPR036404">
    <property type="entry name" value="Jacalin-like_lectin_dom_sf"/>
</dbReference>
<evidence type="ECO:0000259" key="2">
    <source>
        <dbReference type="Pfam" id="PF01419"/>
    </source>
</evidence>
<dbReference type="Pfam" id="PF01419">
    <property type="entry name" value="Jacalin"/>
    <property type="match status" value="1"/>
</dbReference>
<dbReference type="SUPFAM" id="SSF51101">
    <property type="entry name" value="Mannose-binding lectins"/>
    <property type="match status" value="1"/>
</dbReference>
<gene>
    <name evidence="3" type="ORF">R3P38DRAFT_3152325</name>
</gene>
<comment type="caution">
    <text evidence="3">The sequence shown here is derived from an EMBL/GenBank/DDBJ whole genome shotgun (WGS) entry which is preliminary data.</text>
</comment>
<dbReference type="InterPro" id="IPR001229">
    <property type="entry name" value="Jacalin-like_lectin_dom"/>
</dbReference>
<organism evidence="3 4">
    <name type="scientific">Favolaschia claudopus</name>
    <dbReference type="NCBI Taxonomy" id="2862362"/>
    <lineage>
        <taxon>Eukaryota</taxon>
        <taxon>Fungi</taxon>
        <taxon>Dikarya</taxon>
        <taxon>Basidiomycota</taxon>
        <taxon>Agaricomycotina</taxon>
        <taxon>Agaricomycetes</taxon>
        <taxon>Agaricomycetidae</taxon>
        <taxon>Agaricales</taxon>
        <taxon>Marasmiineae</taxon>
        <taxon>Mycenaceae</taxon>
        <taxon>Favolaschia</taxon>
    </lineage>
</organism>
<feature type="domain" description="Jacalin-type lectin" evidence="2">
    <location>
        <begin position="134"/>
        <end position="247"/>
    </location>
</feature>
<dbReference type="EMBL" id="JAWWNJ010000256">
    <property type="protein sequence ID" value="KAK6966781.1"/>
    <property type="molecule type" value="Genomic_DNA"/>
</dbReference>
<feature type="non-terminal residue" evidence="3">
    <location>
        <position position="279"/>
    </location>
</feature>
<feature type="chain" id="PRO_5043609094" description="Jacalin-type lectin domain-containing protein" evidence="1">
    <location>
        <begin position="20"/>
        <end position="279"/>
    </location>
</feature>
<sequence>MSFTRSLFLTTITIATACAIATSLDIIERAPTNQCCSSLISATSPAVSPILLLLGIVVPPIGGQIGVCCKSISTSTCADDCDEGKAVSCAAVTPSVLGIDIGAGCTPLPPCPPCNKYAASSVAGKGTLTTTTAPSIQTIFVRHGSVIDGIAVTYAEGNTQTTISHGTSQTANGPTNTAVILNANETIISVAGVSGTRAPHGLRITQLKFEIRDSGTNATRIVGPFGTASGTTFNVTGTGPLLALGGFAIDTNSSLAELNGAPGGLYGLTFITSTGLDCP</sequence>
<accession>A0AAV9Z0Z9</accession>
<name>A0AAV9Z0Z9_9AGAR</name>
<evidence type="ECO:0000256" key="1">
    <source>
        <dbReference type="SAM" id="SignalP"/>
    </source>
</evidence>
<dbReference type="PANTHER" id="PTHR46506">
    <property type="entry name" value="OS05G0143600 PROTEIN"/>
    <property type="match status" value="1"/>
</dbReference>
<evidence type="ECO:0000313" key="3">
    <source>
        <dbReference type="EMBL" id="KAK6966781.1"/>
    </source>
</evidence>